<dbReference type="EMBL" id="BARS01046450">
    <property type="protein sequence ID" value="GAG29620.1"/>
    <property type="molecule type" value="Genomic_DNA"/>
</dbReference>
<reference evidence="2" key="1">
    <citation type="journal article" date="2014" name="Front. Microbiol.">
        <title>High frequency of phylogenetically diverse reductive dehalogenase-homologous genes in deep subseafloor sedimentary metagenomes.</title>
        <authorList>
            <person name="Kawai M."/>
            <person name="Futagami T."/>
            <person name="Toyoda A."/>
            <person name="Takaki Y."/>
            <person name="Nishi S."/>
            <person name="Hori S."/>
            <person name="Arai W."/>
            <person name="Tsubouchi T."/>
            <person name="Morono Y."/>
            <person name="Uchiyama I."/>
            <person name="Ito T."/>
            <person name="Fujiyama A."/>
            <person name="Inagaki F."/>
            <person name="Takami H."/>
        </authorList>
    </citation>
    <scope>NUCLEOTIDE SEQUENCE</scope>
    <source>
        <strain evidence="2">Expedition CK06-06</strain>
    </source>
</reference>
<feature type="non-terminal residue" evidence="2">
    <location>
        <position position="1"/>
    </location>
</feature>
<accession>X0WG20</accession>
<dbReference type="AlphaFoldDB" id="X0WG20"/>
<gene>
    <name evidence="2" type="ORF">S01H1_69922</name>
</gene>
<evidence type="ECO:0000313" key="2">
    <source>
        <dbReference type="EMBL" id="GAG29620.1"/>
    </source>
</evidence>
<comment type="caution">
    <text evidence="2">The sequence shown here is derived from an EMBL/GenBank/DDBJ whole genome shotgun (WGS) entry which is preliminary data.</text>
</comment>
<protein>
    <submittedName>
        <fullName evidence="2">Uncharacterized protein</fullName>
    </submittedName>
</protein>
<name>X0WG20_9ZZZZ</name>
<evidence type="ECO:0000256" key="1">
    <source>
        <dbReference type="SAM" id="MobiDB-lite"/>
    </source>
</evidence>
<proteinExistence type="predicted"/>
<organism evidence="2">
    <name type="scientific">marine sediment metagenome</name>
    <dbReference type="NCBI Taxonomy" id="412755"/>
    <lineage>
        <taxon>unclassified sequences</taxon>
        <taxon>metagenomes</taxon>
        <taxon>ecological metagenomes</taxon>
    </lineage>
</organism>
<feature type="region of interest" description="Disordered" evidence="1">
    <location>
        <begin position="91"/>
        <end position="112"/>
    </location>
</feature>
<sequence>GDSWGQAFGSIAKGSKSFKQTMKQQVGQTLSQLAGDLVAAATEQILTQQAVTVATAAATAPTPAAIPAFVAQALGSFASALISVGWSGSGTEGGGGGGGGSSSLLGGGGGGGGGGGADPINFALGPVSYQLPGDISSFGPGNEPGQLGLRDILTGLEVQITDNESANLMSFIVGLTEQGLGSETNRLATILD</sequence>